<dbReference type="SUPFAM" id="SSF90123">
    <property type="entry name" value="ABC transporter transmembrane region"/>
    <property type="match status" value="2"/>
</dbReference>
<dbReference type="PROSITE" id="PS50893">
    <property type="entry name" value="ABC_TRANSPORTER_2"/>
    <property type="match status" value="2"/>
</dbReference>
<feature type="domain" description="ABC transporter" evidence="10">
    <location>
        <begin position="1039"/>
        <end position="1271"/>
    </location>
</feature>
<keyword evidence="3" id="KW-0813">Transport</keyword>
<evidence type="ECO:0000256" key="5">
    <source>
        <dbReference type="ARBA" id="ARBA00022741"/>
    </source>
</evidence>
<organism evidence="12 13">
    <name type="scientific">Aureococcus anophagefferens</name>
    <name type="common">Harmful bloom alga</name>
    <dbReference type="NCBI Taxonomy" id="44056"/>
    <lineage>
        <taxon>Eukaryota</taxon>
        <taxon>Sar</taxon>
        <taxon>Stramenopiles</taxon>
        <taxon>Ochrophyta</taxon>
        <taxon>Pelagophyceae</taxon>
        <taxon>Pelagomonadales</taxon>
        <taxon>Pelagomonadaceae</taxon>
        <taxon>Aureococcus</taxon>
    </lineage>
</organism>
<feature type="transmembrane region" description="Helical" evidence="9">
    <location>
        <begin position="337"/>
        <end position="356"/>
    </location>
</feature>
<evidence type="ECO:0000259" key="11">
    <source>
        <dbReference type="PROSITE" id="PS50929"/>
    </source>
</evidence>
<dbReference type="InterPro" id="IPR044726">
    <property type="entry name" value="ABCC_6TM_D2"/>
</dbReference>
<dbReference type="Pfam" id="PF00005">
    <property type="entry name" value="ABC_tran"/>
    <property type="match status" value="2"/>
</dbReference>
<dbReference type="InterPro" id="IPR017871">
    <property type="entry name" value="ABC_transporter-like_CS"/>
</dbReference>
<dbReference type="PROSITE" id="PS00211">
    <property type="entry name" value="ABC_TRANSPORTER_1"/>
    <property type="match status" value="2"/>
</dbReference>
<feature type="transmembrane region" description="Helical" evidence="9">
    <location>
        <begin position="123"/>
        <end position="140"/>
    </location>
</feature>
<dbReference type="SUPFAM" id="SSF52540">
    <property type="entry name" value="P-loop containing nucleoside triphosphate hydrolases"/>
    <property type="match status" value="2"/>
</dbReference>
<comment type="similarity">
    <text evidence="2">Belongs to the ABC transporter superfamily. ABCC family. Conjugate transporter (TC 3.A.1.208) subfamily.</text>
</comment>
<sequence>MCKHESPLKLAQNDDDATWAEARSSWLSQLTFSYVTPLLVRGAKTTLNPADLPRVSAAESVDGLRSTASTFQDRMRSSCRRLVVAAGLWQFVVSTGQILQPLVLRALVVAVSAEDPAAARARGLRVVAMIFALVTVAMFAQQRQLHLSTRCGMRLRALAIAEVYGAAVSRPMEAGASGGEVATLVGVDATKLFEASLDVHLIWAAPLQIVVVSCLLVYFVGGAAAVAVGVACLACIVPLGKALQRKMLAIRSRRMPVTDRRVSEVSEVLCGIRVSKLNGWEGLWEKRWRALRREELGHTRREMFVYGLAMLLMVTSPVVATIALFTTHMLSDGDARLSPADAFTVLALIGALRFPINKLGTLLGQMAAARKSWERLAAFVSPSEKPRVAGRRALVDDEALAVERGAFKYAGADFAVGGTRRLDLTLNVGELCAVVGPVGCGKSTLVDGLLGDAAPLDGAVSVSLERSRLALASQRPRVLNDTLRRNVTKFGREATVLGGDDADGRYAAALTAAQLDADVARLPDGDATEIGERGVTLSGGQKARVAIARCVYARPRVAVLDDPLSALDASTAARCFDALFKPGSGALRKTAATVLVTHGTHFLHRADKVVVLDADGDVAFAGTWAAAAAAAAERPDDPALAPIVAAAREADAPEAVEEDAPAAALDEVVVATAAGKPRALMTKEAREEGVASAATWWKWAKAAGGVPFLATQFATLALDRACYVATEWWLARWADSKHDSCDVLGLATFPSQDDGGLTGARRWAEVYVVLGVFSVIFCFARTQWGFRGGVLAAGRLYDGVSARVLRAPMAYFDTVPMGRVVNRFTYDTEQIDVVLTQKAVMAMISMGWAITGVVLMMGLTKGLLFPGLVVAFGTYYKLQKFYRRSAVDLQRLDAVSRSPLQQLVSEGVDAAATIRAFGRGADFVDTFERAVDSNTEALLCWTAAQRWVGLRFDACAAVVAVAAGVLICFRHDVGLSPAFAGLLMSWSFHQAITFMYLCTTFAEAEMALTSVERVTEATPREADDGVAAPPEGWPAKGKVEFADVTLRYRPGLPPALKHLTLTVDAGANLGVVGRTGAGKSTLAVALFRLAPLDGGRVLVDGVDLASLKLADARQRAAQIIPQDPVLFSGTLRNCLDPFGTHGDGEVATALGLVLRDRAPPLDAAVVDGGANYSVGERQLLAIARALLRRPKVLVMDEATSSVDGGTDAEIQAMLRELPQLAATTVISVAHRLHTIIDYDAIAVLDDGACVELGSPHDLLQDPAGFLSSLVDATSPETAAALRRTAQSASDTNLKDLA</sequence>
<dbReference type="PANTHER" id="PTHR24223">
    <property type="entry name" value="ATP-BINDING CASSETTE SUB-FAMILY C"/>
    <property type="match status" value="1"/>
</dbReference>
<evidence type="ECO:0000313" key="12">
    <source>
        <dbReference type="EMBL" id="KAK7250101.1"/>
    </source>
</evidence>
<evidence type="ECO:0000259" key="10">
    <source>
        <dbReference type="PROSITE" id="PS50893"/>
    </source>
</evidence>
<dbReference type="PANTHER" id="PTHR24223:SF456">
    <property type="entry name" value="MULTIDRUG RESISTANCE-ASSOCIATED PROTEIN LETHAL(2)03659"/>
    <property type="match status" value="1"/>
</dbReference>
<dbReference type="InterPro" id="IPR044746">
    <property type="entry name" value="ABCC_6TM_D1"/>
</dbReference>
<feature type="domain" description="ABC transporter" evidence="10">
    <location>
        <begin position="402"/>
        <end position="640"/>
    </location>
</feature>
<evidence type="ECO:0000256" key="8">
    <source>
        <dbReference type="ARBA" id="ARBA00023136"/>
    </source>
</evidence>
<dbReference type="CDD" id="cd18579">
    <property type="entry name" value="ABC_6TM_ABCC_D1"/>
    <property type="match status" value="1"/>
</dbReference>
<evidence type="ECO:0000256" key="7">
    <source>
        <dbReference type="ARBA" id="ARBA00022989"/>
    </source>
</evidence>
<dbReference type="Pfam" id="PF00664">
    <property type="entry name" value="ABC_membrane"/>
    <property type="match status" value="2"/>
</dbReference>
<dbReference type="InterPro" id="IPR003439">
    <property type="entry name" value="ABC_transporter-like_ATP-bd"/>
</dbReference>
<dbReference type="CDD" id="cd18580">
    <property type="entry name" value="ABC_6TM_ABCC_D2"/>
    <property type="match status" value="1"/>
</dbReference>
<dbReference type="CDD" id="cd03244">
    <property type="entry name" value="ABCC_MRP_domain2"/>
    <property type="match status" value="1"/>
</dbReference>
<dbReference type="PROSITE" id="PS50929">
    <property type="entry name" value="ABC_TM1F"/>
    <property type="match status" value="2"/>
</dbReference>
<dbReference type="Proteomes" id="UP001363151">
    <property type="component" value="Unassembled WGS sequence"/>
</dbReference>
<evidence type="ECO:0000256" key="3">
    <source>
        <dbReference type="ARBA" id="ARBA00022448"/>
    </source>
</evidence>
<evidence type="ECO:0000256" key="1">
    <source>
        <dbReference type="ARBA" id="ARBA00004141"/>
    </source>
</evidence>
<keyword evidence="8 9" id="KW-0472">Membrane</keyword>
<feature type="transmembrane region" description="Helical" evidence="9">
    <location>
        <begin position="766"/>
        <end position="786"/>
    </location>
</feature>
<dbReference type="Gene3D" id="1.20.1560.10">
    <property type="entry name" value="ABC transporter type 1, transmembrane domain"/>
    <property type="match status" value="2"/>
</dbReference>
<keyword evidence="6" id="KW-0067">ATP-binding</keyword>
<dbReference type="InterPro" id="IPR003593">
    <property type="entry name" value="AAA+_ATPase"/>
</dbReference>
<dbReference type="InterPro" id="IPR027417">
    <property type="entry name" value="P-loop_NTPase"/>
</dbReference>
<feature type="domain" description="ABC transmembrane type-1" evidence="11">
    <location>
        <begin position="84"/>
        <end position="368"/>
    </location>
</feature>
<keyword evidence="13" id="KW-1185">Reference proteome</keyword>
<reference evidence="12 13" key="1">
    <citation type="submission" date="2024-03" db="EMBL/GenBank/DDBJ databases">
        <title>Aureococcus anophagefferens CCMP1851 and Kratosvirus quantuckense: Draft genome of a second virus-susceptible host strain in the model system.</title>
        <authorList>
            <person name="Chase E."/>
            <person name="Truchon A.R."/>
            <person name="Schepens W."/>
            <person name="Wilhelm S.W."/>
        </authorList>
    </citation>
    <scope>NUCLEOTIDE SEQUENCE [LARGE SCALE GENOMIC DNA]</scope>
    <source>
        <strain evidence="12 13">CCMP1851</strain>
    </source>
</reference>
<dbReference type="InterPro" id="IPR011527">
    <property type="entry name" value="ABC1_TM_dom"/>
</dbReference>
<protein>
    <submittedName>
        <fullName evidence="12">ABC transporter</fullName>
    </submittedName>
</protein>
<dbReference type="InterPro" id="IPR036640">
    <property type="entry name" value="ABC1_TM_sf"/>
</dbReference>
<keyword evidence="7 9" id="KW-1133">Transmembrane helix</keyword>
<dbReference type="SMART" id="SM00382">
    <property type="entry name" value="AAA"/>
    <property type="match status" value="2"/>
</dbReference>
<keyword evidence="5" id="KW-0547">Nucleotide-binding</keyword>
<feature type="domain" description="ABC transmembrane type-1" evidence="11">
    <location>
        <begin position="766"/>
        <end position="995"/>
    </location>
</feature>
<comment type="caution">
    <text evidence="12">The sequence shown here is derived from an EMBL/GenBank/DDBJ whole genome shotgun (WGS) entry which is preliminary data.</text>
</comment>
<evidence type="ECO:0000256" key="6">
    <source>
        <dbReference type="ARBA" id="ARBA00022840"/>
    </source>
</evidence>
<keyword evidence="4 9" id="KW-0812">Transmembrane</keyword>
<feature type="transmembrane region" description="Helical" evidence="9">
    <location>
        <begin position="82"/>
        <end position="103"/>
    </location>
</feature>
<dbReference type="Gene3D" id="3.40.50.300">
    <property type="entry name" value="P-loop containing nucleotide triphosphate hydrolases"/>
    <property type="match status" value="2"/>
</dbReference>
<comment type="subcellular location">
    <subcellularLocation>
        <location evidence="1">Membrane</location>
        <topology evidence="1">Multi-pass membrane protein</topology>
    </subcellularLocation>
</comment>
<accession>A0ABR1GA18</accession>
<evidence type="ECO:0000256" key="2">
    <source>
        <dbReference type="ARBA" id="ARBA00009726"/>
    </source>
</evidence>
<feature type="transmembrane region" description="Helical" evidence="9">
    <location>
        <begin position="225"/>
        <end position="243"/>
    </location>
</feature>
<proteinExistence type="inferred from homology"/>
<evidence type="ECO:0000256" key="4">
    <source>
        <dbReference type="ARBA" id="ARBA00022692"/>
    </source>
</evidence>
<feature type="transmembrane region" description="Helical" evidence="9">
    <location>
        <begin position="848"/>
        <end position="876"/>
    </location>
</feature>
<feature type="transmembrane region" description="Helical" evidence="9">
    <location>
        <begin position="303"/>
        <end position="325"/>
    </location>
</feature>
<evidence type="ECO:0000313" key="13">
    <source>
        <dbReference type="Proteomes" id="UP001363151"/>
    </source>
</evidence>
<name>A0ABR1GA18_AURAN</name>
<feature type="transmembrane region" description="Helical" evidence="9">
    <location>
        <begin position="201"/>
        <end position="219"/>
    </location>
</feature>
<dbReference type="InterPro" id="IPR050173">
    <property type="entry name" value="ABC_transporter_C-like"/>
</dbReference>
<evidence type="ECO:0000256" key="9">
    <source>
        <dbReference type="SAM" id="Phobius"/>
    </source>
</evidence>
<dbReference type="EMBL" id="JBBJCI010000038">
    <property type="protein sequence ID" value="KAK7250101.1"/>
    <property type="molecule type" value="Genomic_DNA"/>
</dbReference>
<gene>
    <name evidence="12" type="primary">MRPA</name>
    <name evidence="12" type="ORF">SO694_00006323</name>
</gene>